<organism evidence="2 3">
    <name type="scientific">Laedolimicola ammoniilytica</name>
    <dbReference type="NCBI Taxonomy" id="2981771"/>
    <lineage>
        <taxon>Bacteria</taxon>
        <taxon>Bacillati</taxon>
        <taxon>Bacillota</taxon>
        <taxon>Clostridia</taxon>
        <taxon>Lachnospirales</taxon>
        <taxon>Lachnospiraceae</taxon>
        <taxon>Laedolimicola</taxon>
    </lineage>
</organism>
<proteinExistence type="predicted"/>
<dbReference type="InterPro" id="IPR049458">
    <property type="entry name" value="EpsG-like"/>
</dbReference>
<keyword evidence="1" id="KW-1133">Transmembrane helix</keyword>
<name>A0ABT2RU46_9FIRM</name>
<dbReference type="EMBL" id="JAOQKC010000003">
    <property type="protein sequence ID" value="MCU6695829.1"/>
    <property type="molecule type" value="Genomic_DNA"/>
</dbReference>
<accession>A0ABT2RU46</accession>
<feature type="transmembrane region" description="Helical" evidence="1">
    <location>
        <begin position="41"/>
        <end position="59"/>
    </location>
</feature>
<feature type="transmembrane region" description="Helical" evidence="1">
    <location>
        <begin position="177"/>
        <end position="199"/>
    </location>
</feature>
<dbReference type="Proteomes" id="UP001652461">
    <property type="component" value="Unassembled WGS sequence"/>
</dbReference>
<gene>
    <name evidence="2" type="ORF">OCV63_02825</name>
</gene>
<keyword evidence="3" id="KW-1185">Reference proteome</keyword>
<feature type="transmembrane region" description="Helical" evidence="1">
    <location>
        <begin position="250"/>
        <end position="272"/>
    </location>
</feature>
<keyword evidence="1" id="KW-0472">Membrane</keyword>
<feature type="transmembrane region" description="Helical" evidence="1">
    <location>
        <begin position="211"/>
        <end position="238"/>
    </location>
</feature>
<keyword evidence="1" id="KW-0812">Transmembrane</keyword>
<sequence>MIYLYLVIIFVLGSALKNGFVLRSHSFSDENNIIRIRKETRWVFFFMIICALVMGVRAETVGEDTQRYMSYFYYVTSMPFGAVKIGAMNTGLDIGYVVLMKTISLIYDNYYFFQLIISLFICVGFAYFIIKNQIDTAIGITVFLGNGLFFAAFNTARQSCALTILLIAWSFLQEKKYLKVILLIGVASSIHMSAVLFLIPTIMFIFRKKKFIYWLVLGSTILIGVLYRQVLFFLASILPQYSHITSNTNQYMNIGLSSIVWIIVGVFSLFILKKSKLYNEKERIYAACALFYPFFSCLGLVVNSFERLGFYFMPFVPFVVDLFGKKVFRNNRIMFRIIVSTCYLVWFLFASINYPYQLA</sequence>
<feature type="transmembrane region" description="Helical" evidence="1">
    <location>
        <begin position="142"/>
        <end position="171"/>
    </location>
</feature>
<feature type="transmembrane region" description="Helical" evidence="1">
    <location>
        <begin position="333"/>
        <end position="356"/>
    </location>
</feature>
<protein>
    <submittedName>
        <fullName evidence="2">EpsG family protein</fullName>
    </submittedName>
</protein>
<comment type="caution">
    <text evidence="2">The sequence shown here is derived from an EMBL/GenBank/DDBJ whole genome shotgun (WGS) entry which is preliminary data.</text>
</comment>
<feature type="transmembrane region" description="Helical" evidence="1">
    <location>
        <begin position="284"/>
        <end position="302"/>
    </location>
</feature>
<dbReference type="Pfam" id="PF14897">
    <property type="entry name" value="EpsG"/>
    <property type="match status" value="1"/>
</dbReference>
<reference evidence="2 3" key="1">
    <citation type="journal article" date="2021" name="ISME Commun">
        <title>Automated analysis of genomic sequences facilitates high-throughput and comprehensive description of bacteria.</title>
        <authorList>
            <person name="Hitch T.C.A."/>
        </authorList>
    </citation>
    <scope>NUCLEOTIDE SEQUENCE [LARGE SCALE GENOMIC DNA]</scope>
    <source>
        <strain evidence="2 3">Sanger_04</strain>
    </source>
</reference>
<evidence type="ECO:0000313" key="3">
    <source>
        <dbReference type="Proteomes" id="UP001652461"/>
    </source>
</evidence>
<dbReference type="RefSeq" id="WP_158361911.1">
    <property type="nucleotide sequence ID" value="NZ_JAOQKC010000003.1"/>
</dbReference>
<evidence type="ECO:0000313" key="2">
    <source>
        <dbReference type="EMBL" id="MCU6695829.1"/>
    </source>
</evidence>
<evidence type="ECO:0000256" key="1">
    <source>
        <dbReference type="SAM" id="Phobius"/>
    </source>
</evidence>
<feature type="transmembrane region" description="Helical" evidence="1">
    <location>
        <begin position="110"/>
        <end position="130"/>
    </location>
</feature>